<dbReference type="InterPro" id="IPR002347">
    <property type="entry name" value="SDR_fam"/>
</dbReference>
<gene>
    <name evidence="3" type="primary">cpnA</name>
    <name evidence="3" type="ORF">DWB77_00797</name>
</gene>
<sequence>MTAASGPRTRVALVTGALGGIGGAVTRALLDQGLGVVVTDLDGDACRAAAEGFKHGSTTGTAVGHPLDVTDPDSWQRVTRFARRRFGHLDVLVNNAGTLGIHGLESCTPQEWDRVVDTCQRGTWLGMRAVTPCMRSAGGGSIVNVSSIYGLVGSGAAFAYHAAKGAVRAMTRAAAVELAPAGIRVNAVSPGMVSTAMTAAVPQEFMSEVIARTPLRRAAHPDEVAAAVRFLACGTASFVTGTELVVDGGFTAL</sequence>
<dbReference type="PANTHER" id="PTHR42760:SF133">
    <property type="entry name" value="3-OXOACYL-[ACYL-CARRIER-PROTEIN] REDUCTASE"/>
    <property type="match status" value="1"/>
</dbReference>
<dbReference type="InterPro" id="IPR036291">
    <property type="entry name" value="NAD(P)-bd_dom_sf"/>
</dbReference>
<reference evidence="3 4" key="1">
    <citation type="submission" date="2018-10" db="EMBL/GenBank/DDBJ databases">
        <title>Relationship between Morphology and Antimicrobial Activity in Streptomyces.</title>
        <authorList>
            <person name="Kang H.J."/>
            <person name="Kim S.B."/>
        </authorList>
    </citation>
    <scope>NUCLEOTIDE SEQUENCE [LARGE SCALE GENOMIC DNA]</scope>
    <source>
        <strain evidence="3 4">BH38</strain>
    </source>
</reference>
<keyword evidence="4" id="KW-1185">Reference proteome</keyword>
<dbReference type="SUPFAM" id="SSF51735">
    <property type="entry name" value="NAD(P)-binding Rossmann-fold domains"/>
    <property type="match status" value="1"/>
</dbReference>
<evidence type="ECO:0000313" key="4">
    <source>
        <dbReference type="Proteomes" id="UP000271554"/>
    </source>
</evidence>
<evidence type="ECO:0000256" key="1">
    <source>
        <dbReference type="ARBA" id="ARBA00006484"/>
    </source>
</evidence>
<proteinExistence type="inferred from homology"/>
<comment type="similarity">
    <text evidence="1">Belongs to the short-chain dehydrogenases/reductases (SDR) family.</text>
</comment>
<dbReference type="FunFam" id="3.40.50.720:FF:000084">
    <property type="entry name" value="Short-chain dehydrogenase reductase"/>
    <property type="match status" value="1"/>
</dbReference>
<dbReference type="AlphaFoldDB" id="A0A387H606"/>
<accession>A0A387H606</accession>
<dbReference type="KEGG" id="shun:DWB77_00797"/>
<dbReference type="Pfam" id="PF13561">
    <property type="entry name" value="adh_short_C2"/>
    <property type="match status" value="1"/>
</dbReference>
<dbReference type="Proteomes" id="UP000271554">
    <property type="component" value="Chromosome"/>
</dbReference>
<dbReference type="Gene3D" id="3.40.50.720">
    <property type="entry name" value="NAD(P)-binding Rossmann-like Domain"/>
    <property type="match status" value="1"/>
</dbReference>
<name>A0A387H606_9ACTN</name>
<dbReference type="PRINTS" id="PR00081">
    <property type="entry name" value="GDHRDH"/>
</dbReference>
<dbReference type="GO" id="GO:0055041">
    <property type="term" value="F:cyclopentanol dehydrogenase activity"/>
    <property type="evidence" value="ECO:0007669"/>
    <property type="project" value="UniProtKB-EC"/>
</dbReference>
<dbReference type="EMBL" id="CP032698">
    <property type="protein sequence ID" value="AYG78689.1"/>
    <property type="molecule type" value="Genomic_DNA"/>
</dbReference>
<organism evidence="3 4">
    <name type="scientific">Streptomyces hundungensis</name>
    <dbReference type="NCBI Taxonomy" id="1077946"/>
    <lineage>
        <taxon>Bacteria</taxon>
        <taxon>Bacillati</taxon>
        <taxon>Actinomycetota</taxon>
        <taxon>Actinomycetes</taxon>
        <taxon>Kitasatosporales</taxon>
        <taxon>Streptomycetaceae</taxon>
        <taxon>Streptomyces</taxon>
    </lineage>
</organism>
<evidence type="ECO:0000256" key="2">
    <source>
        <dbReference type="ARBA" id="ARBA00023002"/>
    </source>
</evidence>
<keyword evidence="2 3" id="KW-0560">Oxidoreductase</keyword>
<dbReference type="OrthoDB" id="3542748at2"/>
<dbReference type="RefSeq" id="WP_120719908.1">
    <property type="nucleotide sequence ID" value="NZ_CP032698.1"/>
</dbReference>
<protein>
    <submittedName>
        <fullName evidence="3">Cyclopentanol dehydrogenase</fullName>
        <ecNumber evidence="3">1.1.1.163</ecNumber>
    </submittedName>
</protein>
<dbReference type="NCBIfam" id="NF005559">
    <property type="entry name" value="PRK07231.1"/>
    <property type="match status" value="1"/>
</dbReference>
<dbReference type="PANTHER" id="PTHR42760">
    <property type="entry name" value="SHORT-CHAIN DEHYDROGENASES/REDUCTASES FAMILY MEMBER"/>
    <property type="match status" value="1"/>
</dbReference>
<evidence type="ECO:0000313" key="3">
    <source>
        <dbReference type="EMBL" id="AYG78689.1"/>
    </source>
</evidence>
<dbReference type="PRINTS" id="PR00080">
    <property type="entry name" value="SDRFAMILY"/>
</dbReference>
<dbReference type="EC" id="1.1.1.163" evidence="3"/>